<organism evidence="5 6">
    <name type="scientific">Gordoniibacillus kamchatkensis</name>
    <dbReference type="NCBI Taxonomy" id="1590651"/>
    <lineage>
        <taxon>Bacteria</taxon>
        <taxon>Bacillati</taxon>
        <taxon>Bacillota</taxon>
        <taxon>Bacilli</taxon>
        <taxon>Bacillales</taxon>
        <taxon>Paenibacillaceae</taxon>
        <taxon>Gordoniibacillus</taxon>
    </lineage>
</organism>
<dbReference type="PANTHER" id="PTHR43408">
    <property type="entry name" value="FMN REDUCTASE (NADPH)"/>
    <property type="match status" value="1"/>
</dbReference>
<keyword evidence="1" id="KW-0285">Flavoprotein</keyword>
<comment type="caution">
    <text evidence="5">The sequence shown here is derived from an EMBL/GenBank/DDBJ whole genome shotgun (WGS) entry which is preliminary data.</text>
</comment>
<protein>
    <submittedName>
        <fullName evidence="5">FMN reductase</fullName>
    </submittedName>
</protein>
<keyword evidence="6" id="KW-1185">Reference proteome</keyword>
<dbReference type="NCBIfam" id="TIGR03567">
    <property type="entry name" value="FMN_reduc_SsuE"/>
    <property type="match status" value="1"/>
</dbReference>
<evidence type="ECO:0000313" key="5">
    <source>
        <dbReference type="EMBL" id="KIL40792.1"/>
    </source>
</evidence>
<evidence type="ECO:0000313" key="6">
    <source>
        <dbReference type="Proteomes" id="UP000031967"/>
    </source>
</evidence>
<dbReference type="InterPro" id="IPR051814">
    <property type="entry name" value="NAD(P)H-dep_FMN_reductase"/>
</dbReference>
<dbReference type="EMBL" id="JXAK01000016">
    <property type="protein sequence ID" value="KIL40792.1"/>
    <property type="molecule type" value="Genomic_DNA"/>
</dbReference>
<keyword evidence="2" id="KW-0288">FMN</keyword>
<feature type="domain" description="NADPH-dependent FMN reductase-like" evidence="4">
    <location>
        <begin position="3"/>
        <end position="144"/>
    </location>
</feature>
<dbReference type="RefSeq" id="WP_041047640.1">
    <property type="nucleotide sequence ID" value="NZ_JXAK01000016.1"/>
</dbReference>
<gene>
    <name evidence="5" type="ORF">SD70_11120</name>
</gene>
<dbReference type="InterPro" id="IPR029039">
    <property type="entry name" value="Flavoprotein-like_sf"/>
</dbReference>
<accession>A0ABR5AIQ5</accession>
<reference evidence="5 6" key="1">
    <citation type="submission" date="2014-12" db="EMBL/GenBank/DDBJ databases">
        <title>Draft genome sequence of Paenibacillus kamchatkensis strain B-2647.</title>
        <authorList>
            <person name="Karlyshev A.V."/>
            <person name="Kudryashova E.B."/>
        </authorList>
    </citation>
    <scope>NUCLEOTIDE SEQUENCE [LARGE SCALE GENOMIC DNA]</scope>
    <source>
        <strain evidence="5 6">VKM B-2647</strain>
    </source>
</reference>
<dbReference type="Gene3D" id="3.40.50.360">
    <property type="match status" value="1"/>
</dbReference>
<dbReference type="InterPro" id="IPR020048">
    <property type="entry name" value="NADPH-dep_FMN_reduc_SsuE"/>
</dbReference>
<sequence>MAHIAIIAGSPSQQTRLNGLLGFIERELESEGHTASRIQVRDLPPDDLIYARFESERIAQANAEVERADGVIVATPVYKAAYTGVLKSYLDLLPQNALAGKVLLPVAIGGTLAHLLVNEYALKPVLAALGARHIVSGVYAVDTDVTAKENGEYEVAEALQERLSRNVRQLTDALRH</sequence>
<proteinExistence type="predicted"/>
<evidence type="ECO:0000256" key="1">
    <source>
        <dbReference type="ARBA" id="ARBA00022630"/>
    </source>
</evidence>
<evidence type="ECO:0000256" key="3">
    <source>
        <dbReference type="ARBA" id="ARBA00023002"/>
    </source>
</evidence>
<dbReference type="Proteomes" id="UP000031967">
    <property type="component" value="Unassembled WGS sequence"/>
</dbReference>
<dbReference type="InterPro" id="IPR005025">
    <property type="entry name" value="FMN_Rdtase-like_dom"/>
</dbReference>
<dbReference type="SUPFAM" id="SSF52218">
    <property type="entry name" value="Flavoproteins"/>
    <property type="match status" value="1"/>
</dbReference>
<keyword evidence="3" id="KW-0560">Oxidoreductase</keyword>
<dbReference type="PANTHER" id="PTHR43408:SF1">
    <property type="entry name" value="FMN REDUCTASE (NADPH)"/>
    <property type="match status" value="1"/>
</dbReference>
<evidence type="ECO:0000256" key="2">
    <source>
        <dbReference type="ARBA" id="ARBA00022643"/>
    </source>
</evidence>
<evidence type="ECO:0000259" key="4">
    <source>
        <dbReference type="Pfam" id="PF03358"/>
    </source>
</evidence>
<name>A0ABR5AIQ5_9BACL</name>
<dbReference type="Pfam" id="PF03358">
    <property type="entry name" value="FMN_red"/>
    <property type="match status" value="1"/>
</dbReference>